<gene>
    <name evidence="1" type="ORF">MNB_SV-9-1502</name>
</gene>
<evidence type="ECO:0000313" key="1">
    <source>
        <dbReference type="EMBL" id="SFV60052.1"/>
    </source>
</evidence>
<dbReference type="AlphaFoldDB" id="A0A1W1C2X2"/>
<dbReference type="EMBL" id="FPHG01000041">
    <property type="protein sequence ID" value="SFV60052.1"/>
    <property type="molecule type" value="Genomic_DNA"/>
</dbReference>
<protein>
    <submittedName>
        <fullName evidence="1">Membrane protein</fullName>
    </submittedName>
</protein>
<reference evidence="1" key="1">
    <citation type="submission" date="2016-10" db="EMBL/GenBank/DDBJ databases">
        <authorList>
            <person name="de Groot N.N."/>
        </authorList>
    </citation>
    <scope>NUCLEOTIDE SEQUENCE</scope>
</reference>
<organism evidence="1">
    <name type="scientific">hydrothermal vent metagenome</name>
    <dbReference type="NCBI Taxonomy" id="652676"/>
    <lineage>
        <taxon>unclassified sequences</taxon>
        <taxon>metagenomes</taxon>
        <taxon>ecological metagenomes</taxon>
    </lineage>
</organism>
<name>A0A1W1C2X2_9ZZZZ</name>
<sequence length="60" mass="6638">MKLASMLVILYGFFTIYKAYQFIVHPIETQKMLDSMQSGSIKNKLEGKCGGMKCAVGKCG</sequence>
<accession>A0A1W1C2X2</accession>
<proteinExistence type="predicted"/>